<dbReference type="PANTHER" id="PTHR33625:SF4">
    <property type="entry name" value="OS08G0179900 PROTEIN"/>
    <property type="match status" value="1"/>
</dbReference>
<evidence type="ECO:0000256" key="1">
    <source>
        <dbReference type="SAM" id="Phobius"/>
    </source>
</evidence>
<keyword evidence="1" id="KW-0472">Membrane</keyword>
<accession>S8E1N5</accession>
<dbReference type="EMBL" id="AUSU01003792">
    <property type="protein sequence ID" value="EPS66227.1"/>
    <property type="molecule type" value="Genomic_DNA"/>
</dbReference>
<gene>
    <name evidence="2" type="ORF">M569_08551</name>
</gene>
<feature type="non-terminal residue" evidence="2">
    <location>
        <position position="299"/>
    </location>
</feature>
<feature type="transmembrane region" description="Helical" evidence="1">
    <location>
        <begin position="274"/>
        <end position="296"/>
    </location>
</feature>
<dbReference type="OrthoDB" id="659599at2759"/>
<organism evidence="2 3">
    <name type="scientific">Genlisea aurea</name>
    <dbReference type="NCBI Taxonomy" id="192259"/>
    <lineage>
        <taxon>Eukaryota</taxon>
        <taxon>Viridiplantae</taxon>
        <taxon>Streptophyta</taxon>
        <taxon>Embryophyta</taxon>
        <taxon>Tracheophyta</taxon>
        <taxon>Spermatophyta</taxon>
        <taxon>Magnoliopsida</taxon>
        <taxon>eudicotyledons</taxon>
        <taxon>Gunneridae</taxon>
        <taxon>Pentapetalae</taxon>
        <taxon>asterids</taxon>
        <taxon>lamiids</taxon>
        <taxon>Lamiales</taxon>
        <taxon>Lentibulariaceae</taxon>
        <taxon>Genlisea</taxon>
    </lineage>
</organism>
<dbReference type="Proteomes" id="UP000015453">
    <property type="component" value="Unassembled WGS sequence"/>
</dbReference>
<evidence type="ECO:0000313" key="2">
    <source>
        <dbReference type="EMBL" id="EPS66227.1"/>
    </source>
</evidence>
<keyword evidence="1" id="KW-0812">Transmembrane</keyword>
<comment type="caution">
    <text evidence="2">The sequence shown here is derived from an EMBL/GenBank/DDBJ whole genome shotgun (WGS) entry which is preliminary data.</text>
</comment>
<protein>
    <submittedName>
        <fullName evidence="2">Uncharacterized protein</fullName>
    </submittedName>
</protein>
<keyword evidence="1" id="KW-1133">Transmembrane helix</keyword>
<name>S8E1N5_9LAMI</name>
<dbReference type="PANTHER" id="PTHR33625">
    <property type="entry name" value="OS08G0179900 PROTEIN"/>
    <property type="match status" value="1"/>
</dbReference>
<sequence length="299" mass="31878">GGGAIGAVAKLAGISAARGFTADNHPLSSAVRRAVSLRPPAAAVEDVKLVSSVATPAPEIDDWILSGEEEIPVTNSEPMPRVVFGGVPTLQEAEEATSELSSLSIGTSGSLLPAPALMAFRFLNESPAVQVRALTKFQILEFFCCLLEINFKFSIFQNVVASIASDPNVWQAVLQNSVFQDYLKSSDTACETSSTQKSIKQIFEACFIAGWFPAALLQEGDSVPEAEGDGRTSDDGNFFDRIKRALCDMMTTLSDFFGRLFGGGIDIDFKGTSFYGIGSQNVVFGLALMVITVVVLKRA</sequence>
<feature type="non-terminal residue" evidence="2">
    <location>
        <position position="1"/>
    </location>
</feature>
<evidence type="ECO:0000313" key="3">
    <source>
        <dbReference type="Proteomes" id="UP000015453"/>
    </source>
</evidence>
<proteinExistence type="predicted"/>
<dbReference type="AlphaFoldDB" id="S8E1N5"/>
<keyword evidence="3" id="KW-1185">Reference proteome</keyword>
<reference evidence="2 3" key="1">
    <citation type="journal article" date="2013" name="BMC Genomics">
        <title>The miniature genome of a carnivorous plant Genlisea aurea contains a low number of genes and short non-coding sequences.</title>
        <authorList>
            <person name="Leushkin E.V."/>
            <person name="Sutormin R.A."/>
            <person name="Nabieva E.R."/>
            <person name="Penin A.A."/>
            <person name="Kondrashov A.S."/>
            <person name="Logacheva M.D."/>
        </authorList>
    </citation>
    <scope>NUCLEOTIDE SEQUENCE [LARGE SCALE GENOMIC DNA]</scope>
</reference>